<feature type="compositionally biased region" description="Polar residues" evidence="1">
    <location>
        <begin position="176"/>
        <end position="208"/>
    </location>
</feature>
<evidence type="ECO:0000259" key="2">
    <source>
        <dbReference type="PROSITE" id="PS00028"/>
    </source>
</evidence>
<dbReference type="EMBL" id="AZBU02000001">
    <property type="protein sequence ID" value="TMS35004.1"/>
    <property type="molecule type" value="Genomic_DNA"/>
</dbReference>
<feature type="region of interest" description="Disordered" evidence="1">
    <location>
        <begin position="164"/>
        <end position="224"/>
    </location>
</feature>
<protein>
    <recommendedName>
        <fullName evidence="2">C2H2-type domain-containing protein</fullName>
    </recommendedName>
</protein>
<reference evidence="3 4" key="2">
    <citation type="journal article" date="2019" name="G3 (Bethesda)">
        <title>Hybrid Assembly of the Genome of the Entomopathogenic Nematode Steinernema carpocapsae Identifies the X-Chromosome.</title>
        <authorList>
            <person name="Serra L."/>
            <person name="Macchietto M."/>
            <person name="Macias-Munoz A."/>
            <person name="McGill C.J."/>
            <person name="Rodriguez I.M."/>
            <person name="Rodriguez B."/>
            <person name="Murad R."/>
            <person name="Mortazavi A."/>
        </authorList>
    </citation>
    <scope>NUCLEOTIDE SEQUENCE [LARGE SCALE GENOMIC DNA]</scope>
    <source>
        <strain evidence="3 4">ALL</strain>
    </source>
</reference>
<feature type="region of interest" description="Disordered" evidence="1">
    <location>
        <begin position="1"/>
        <end position="135"/>
    </location>
</feature>
<dbReference type="Gene3D" id="3.30.160.60">
    <property type="entry name" value="Classic Zinc Finger"/>
    <property type="match status" value="1"/>
</dbReference>
<proteinExistence type="predicted"/>
<feature type="compositionally biased region" description="Polar residues" evidence="1">
    <location>
        <begin position="71"/>
        <end position="82"/>
    </location>
</feature>
<organism evidence="3 4">
    <name type="scientific">Steinernema carpocapsae</name>
    <name type="common">Entomopathogenic nematode</name>
    <dbReference type="NCBI Taxonomy" id="34508"/>
    <lineage>
        <taxon>Eukaryota</taxon>
        <taxon>Metazoa</taxon>
        <taxon>Ecdysozoa</taxon>
        <taxon>Nematoda</taxon>
        <taxon>Chromadorea</taxon>
        <taxon>Rhabditida</taxon>
        <taxon>Tylenchina</taxon>
        <taxon>Panagrolaimomorpha</taxon>
        <taxon>Strongyloidoidea</taxon>
        <taxon>Steinernematidae</taxon>
        <taxon>Steinernema</taxon>
    </lineage>
</organism>
<feature type="compositionally biased region" description="Low complexity" evidence="1">
    <location>
        <begin position="329"/>
        <end position="348"/>
    </location>
</feature>
<dbReference type="InterPro" id="IPR013087">
    <property type="entry name" value="Znf_C2H2_type"/>
</dbReference>
<keyword evidence="4" id="KW-1185">Reference proteome</keyword>
<dbReference type="AlphaFoldDB" id="A0A4U8UPG6"/>
<feature type="compositionally biased region" description="Polar residues" evidence="1">
    <location>
        <begin position="26"/>
        <end position="61"/>
    </location>
</feature>
<feature type="compositionally biased region" description="Basic residues" evidence="1">
    <location>
        <begin position="970"/>
        <end position="985"/>
    </location>
</feature>
<dbReference type="PROSITE" id="PS00028">
    <property type="entry name" value="ZINC_FINGER_C2H2_1"/>
    <property type="match status" value="2"/>
</dbReference>
<dbReference type="OrthoDB" id="5876240at2759"/>
<feature type="region of interest" description="Disordered" evidence="1">
    <location>
        <begin position="970"/>
        <end position="1000"/>
    </location>
</feature>
<dbReference type="Proteomes" id="UP000298663">
    <property type="component" value="Unassembled WGS sequence"/>
</dbReference>
<dbReference type="STRING" id="34508.A0A4U8UPG6"/>
<evidence type="ECO:0000313" key="3">
    <source>
        <dbReference type="EMBL" id="TMS35004.1"/>
    </source>
</evidence>
<feature type="compositionally biased region" description="Basic and acidic residues" evidence="1">
    <location>
        <begin position="986"/>
        <end position="996"/>
    </location>
</feature>
<sequence>MKKRIEVIELSDDDDDPVVLAMAPSKRTQPQRASTRQQPQRNSLPMQASHSVPQKPSTASAPKQKHVTFGNGINNPTTTRPSNGGILMNPLNRSHGAQMPTLQSQRPQAAPKQAPSILQRGAPTNQGRRSMPAAVNPGSNVSVAIVNEKPLDLMAMFGGKKLTPNNGRIPNPPNLNGPSTSGLISNPFKSPTGSQQNPFRPPTGSQNPFKAPAGNQRANQPLPMPNVPMPNFRGSMPMPIPTPNILPTHLQQPMMHQQPQAKFQQQSMRQSHGKTQQQPHSKVQQQSHHMQQQQQQSMMRMSQQRQQNQMHSQMGRSQPHPVPAFRNSGPPHLQPQGPYGQPHPQHMPRLNPMIQQSRNAHMAAKNQKMRMPPPVNFNQTKFKKTSKNLQAVAIKNQQKNNIHQQHKNFNMRPGPSNQVNLSLTKRQQLQQMQMQQMLNRKHQLEYQKLVSCKGLVVEILDQRHHDNDIYEGTFLCGFGECNQRLHNNINYFHHMWAHLARVLPFDYNENGNYSTTGSGISLKRNEMDHWCQCPHCFAEFDSVHKRSVHYHVVHTQMRPTCDRYNSLSVCHICEMTVMRDGEMAHLRMHMTKKGTIETPYACKKCKYRSSTRTQLIAHYEERHANTVHLMCPVCLQAFNVPNNQRMKTVVVHEAFINHIMRHYNEKNTRCPRCAIKVLLGTPAEKERFERHVKSHDDEVKIPPRLKIVSNQYKRRDYIRLSRRVYPRKSSHKCAFCPKPHIDPNNLNSRIFRRSACKNKNCNFNSTCKQEFQLHKILCTRKQLRKANGTYVPVVRPCVPMKPPPRTERTIYQCEKCGKVIELANLGHPEVATHMIKCGGRMKVLDPPKARKKPTLRDLQEEKFEVFMFGLRRMESIPVVNPNSIMRKLKPRKPKLPWNDVYRRAMRVPKPKSLGVEQVPERVEHVVQTLERIKTDPPLKSKLANILEGVKAKQKVFQEEQAKKREELKQLKKAQKPKNVAKRKSSKVVEKTVDKTLSRANKNAAEIPEILPIAPTALLR</sequence>
<feature type="compositionally biased region" description="Polar residues" evidence="1">
    <location>
        <begin position="261"/>
        <end position="275"/>
    </location>
</feature>
<gene>
    <name evidence="3" type="ORF">L596_002491</name>
</gene>
<feature type="region of interest" description="Disordered" evidence="1">
    <location>
        <begin position="253"/>
        <end position="349"/>
    </location>
</feature>
<comment type="caution">
    <text evidence="3">The sequence shown here is derived from an EMBL/GenBank/DDBJ whole genome shotgun (WGS) entry which is preliminary data.</text>
</comment>
<dbReference type="SMART" id="SM00355">
    <property type="entry name" value="ZnF_C2H2"/>
    <property type="match status" value="5"/>
</dbReference>
<accession>A0A4U8UPG6</accession>
<reference evidence="3 4" key="1">
    <citation type="journal article" date="2015" name="Genome Biol.">
        <title>Comparative genomics of Steinernema reveals deeply conserved gene regulatory networks.</title>
        <authorList>
            <person name="Dillman A.R."/>
            <person name="Macchietto M."/>
            <person name="Porter C.F."/>
            <person name="Rogers A."/>
            <person name="Williams B."/>
            <person name="Antoshechkin I."/>
            <person name="Lee M.M."/>
            <person name="Goodwin Z."/>
            <person name="Lu X."/>
            <person name="Lewis E.E."/>
            <person name="Goodrich-Blair H."/>
            <person name="Stock S.P."/>
            <person name="Adams B.J."/>
            <person name="Sternberg P.W."/>
            <person name="Mortazavi A."/>
        </authorList>
    </citation>
    <scope>NUCLEOTIDE SEQUENCE [LARGE SCALE GENOMIC DNA]</scope>
    <source>
        <strain evidence="3 4">ALL</strain>
    </source>
</reference>
<feature type="domain" description="C2H2-type" evidence="2">
    <location>
        <begin position="476"/>
        <end position="498"/>
    </location>
</feature>
<name>A0A4U8UPG6_STECR</name>
<feature type="compositionally biased region" description="Low complexity" evidence="1">
    <location>
        <begin position="276"/>
        <end position="314"/>
    </location>
</feature>
<evidence type="ECO:0000313" key="4">
    <source>
        <dbReference type="Proteomes" id="UP000298663"/>
    </source>
</evidence>
<feature type="domain" description="C2H2-type" evidence="2">
    <location>
        <begin position="531"/>
        <end position="554"/>
    </location>
</feature>
<evidence type="ECO:0000256" key="1">
    <source>
        <dbReference type="SAM" id="MobiDB-lite"/>
    </source>
</evidence>